<keyword evidence="2" id="KW-0808">Transferase</keyword>
<dbReference type="Gene3D" id="3.40.50.2000">
    <property type="entry name" value="Glycogen Phosphorylase B"/>
    <property type="match status" value="2"/>
</dbReference>
<sequence length="431" mass="50289">MKVLWLCNLILPQVRNILGLNKTNGGGWLRDIYEKAIDSSKIEIATCAPMDDIDYKKSKDIVKAEYRKSKFWGFYKNNTRYENYDLYVEMQLKKIVAEYTPDIVHIWGTEYSHSLAMIKAIDDSGKIVIHIQGLISRCADAYLDGIPDWVVNRLTIRDFLKRDGLLRQQEKFYKRGKLEIEAIRKCSYVMGRTDWDKNETLKINPSIEYFKCNENIRSEFLLCDKWDINSIESNSIFMSQGYYPIKGFHVMIEALNILKKKNYEVKLYLAGFNPYNLDCFRKKIFVSSYIKHCVDLINKYQLQDNVVFLGELDADEMAYYLRKSNIYVMPSTIENSPNSMMEAMIVGTPCIVSRVGGIPTIGKENEDCLMFENCNYNELAEKIENVLLDQSLAQRLSSRAIKNMENVQNIDDNFQTLLSVYEHVYNEYVTR</sequence>
<dbReference type="STRING" id="1121131.SAMN02745229_03772"/>
<dbReference type="InterPro" id="IPR001296">
    <property type="entry name" value="Glyco_trans_1"/>
</dbReference>
<dbReference type="PANTHER" id="PTHR12526">
    <property type="entry name" value="GLYCOSYLTRANSFERASE"/>
    <property type="match status" value="1"/>
</dbReference>
<dbReference type="AlphaFoldDB" id="A0A1M6ERK8"/>
<dbReference type="OrthoDB" id="139410at2"/>
<proteinExistence type="predicted"/>
<dbReference type="PANTHER" id="PTHR12526:SF630">
    <property type="entry name" value="GLYCOSYLTRANSFERASE"/>
    <property type="match status" value="1"/>
</dbReference>
<gene>
    <name evidence="2" type="ORF">SAMN02745229_03772</name>
</gene>
<dbReference type="RefSeq" id="WP_073390060.1">
    <property type="nucleotide sequence ID" value="NZ_FQXK01000045.1"/>
</dbReference>
<protein>
    <submittedName>
        <fullName evidence="2">Glycosyl transferases group 1</fullName>
    </submittedName>
</protein>
<accession>A0A1M6ERK8</accession>
<evidence type="ECO:0000259" key="1">
    <source>
        <dbReference type="Pfam" id="PF00534"/>
    </source>
</evidence>
<keyword evidence="3" id="KW-1185">Reference proteome</keyword>
<dbReference type="SUPFAM" id="SSF53756">
    <property type="entry name" value="UDP-Glycosyltransferase/glycogen phosphorylase"/>
    <property type="match status" value="1"/>
</dbReference>
<name>A0A1M6ERK8_BUTFI</name>
<dbReference type="Proteomes" id="UP000184278">
    <property type="component" value="Unassembled WGS sequence"/>
</dbReference>
<dbReference type="GO" id="GO:0016757">
    <property type="term" value="F:glycosyltransferase activity"/>
    <property type="evidence" value="ECO:0007669"/>
    <property type="project" value="InterPro"/>
</dbReference>
<dbReference type="CDD" id="cd03801">
    <property type="entry name" value="GT4_PimA-like"/>
    <property type="match status" value="1"/>
</dbReference>
<dbReference type="Pfam" id="PF00534">
    <property type="entry name" value="Glycos_transf_1"/>
    <property type="match status" value="1"/>
</dbReference>
<evidence type="ECO:0000313" key="2">
    <source>
        <dbReference type="EMBL" id="SHI88053.1"/>
    </source>
</evidence>
<feature type="domain" description="Glycosyl transferase family 1" evidence="1">
    <location>
        <begin position="234"/>
        <end position="402"/>
    </location>
</feature>
<dbReference type="EMBL" id="FQXK01000045">
    <property type="protein sequence ID" value="SHI88053.1"/>
    <property type="molecule type" value="Genomic_DNA"/>
</dbReference>
<reference evidence="3" key="1">
    <citation type="submission" date="2016-11" db="EMBL/GenBank/DDBJ databases">
        <authorList>
            <person name="Varghese N."/>
            <person name="Submissions S."/>
        </authorList>
    </citation>
    <scope>NUCLEOTIDE SEQUENCE [LARGE SCALE GENOMIC DNA]</scope>
    <source>
        <strain evidence="3">DSM 3071</strain>
    </source>
</reference>
<organism evidence="2 3">
    <name type="scientific">Butyrivibrio fibrisolvens DSM 3071</name>
    <dbReference type="NCBI Taxonomy" id="1121131"/>
    <lineage>
        <taxon>Bacteria</taxon>
        <taxon>Bacillati</taxon>
        <taxon>Bacillota</taxon>
        <taxon>Clostridia</taxon>
        <taxon>Lachnospirales</taxon>
        <taxon>Lachnospiraceae</taxon>
        <taxon>Butyrivibrio</taxon>
    </lineage>
</organism>
<evidence type="ECO:0000313" key="3">
    <source>
        <dbReference type="Proteomes" id="UP000184278"/>
    </source>
</evidence>